<dbReference type="Proteomes" id="UP001206206">
    <property type="component" value="Unassembled WGS sequence"/>
</dbReference>
<dbReference type="EMBL" id="JANFNH010000049">
    <property type="protein sequence ID" value="MCQ4045800.1"/>
    <property type="molecule type" value="Genomic_DNA"/>
</dbReference>
<keyword evidence="2" id="KW-1185">Reference proteome</keyword>
<sequence>MPAALLAAAICAALLAAVLATCRRIRHHRAERARRTAAEHRHRQLVNAADQAISTAVRASLAELAAAPAAEPPLRVNVADVLDRARSDFNLQITRAEAATMLRHRLEFRGHATFGAVVTDAYEEPQQ</sequence>
<reference evidence="1 2" key="1">
    <citation type="submission" date="2022-06" db="EMBL/GenBank/DDBJ databases">
        <title>Draft genome sequence of type strain Streptomyces rubrisoli DSM 42083.</title>
        <authorList>
            <person name="Duangmal K."/>
            <person name="Klaysubun C."/>
        </authorList>
    </citation>
    <scope>NUCLEOTIDE SEQUENCE [LARGE SCALE GENOMIC DNA]</scope>
    <source>
        <strain evidence="1 2">DSM 42083</strain>
    </source>
</reference>
<proteinExistence type="predicted"/>
<organism evidence="1 2">
    <name type="scientific">Streptantibioticus rubrisoli</name>
    <dbReference type="NCBI Taxonomy" id="1387313"/>
    <lineage>
        <taxon>Bacteria</taxon>
        <taxon>Bacillati</taxon>
        <taxon>Actinomycetota</taxon>
        <taxon>Actinomycetes</taxon>
        <taxon>Kitasatosporales</taxon>
        <taxon>Streptomycetaceae</taxon>
        <taxon>Streptantibioticus</taxon>
    </lineage>
</organism>
<protein>
    <submittedName>
        <fullName evidence="1">Uncharacterized protein</fullName>
    </submittedName>
</protein>
<evidence type="ECO:0000313" key="2">
    <source>
        <dbReference type="Proteomes" id="UP001206206"/>
    </source>
</evidence>
<name>A0ABT1PKB1_9ACTN</name>
<dbReference type="RefSeq" id="WP_255931952.1">
    <property type="nucleotide sequence ID" value="NZ_JANFNH010000049.1"/>
</dbReference>
<evidence type="ECO:0000313" key="1">
    <source>
        <dbReference type="EMBL" id="MCQ4045800.1"/>
    </source>
</evidence>
<gene>
    <name evidence="1" type="ORF">NON19_28140</name>
</gene>
<comment type="caution">
    <text evidence="1">The sequence shown here is derived from an EMBL/GenBank/DDBJ whole genome shotgun (WGS) entry which is preliminary data.</text>
</comment>
<accession>A0ABT1PKB1</accession>